<dbReference type="SMART" id="SM00225">
    <property type="entry name" value="BTB"/>
    <property type="match status" value="1"/>
</dbReference>
<dbReference type="EMBL" id="LAZR01012738">
    <property type="protein sequence ID" value="KKM25339.1"/>
    <property type="molecule type" value="Genomic_DNA"/>
</dbReference>
<gene>
    <name evidence="2" type="ORF">LCGC14_1595990</name>
</gene>
<dbReference type="Gene3D" id="3.30.710.10">
    <property type="entry name" value="Potassium Channel Kv1.1, Chain A"/>
    <property type="match status" value="1"/>
</dbReference>
<evidence type="ECO:0000313" key="2">
    <source>
        <dbReference type="EMBL" id="KKM25339.1"/>
    </source>
</evidence>
<dbReference type="PANTHER" id="PTHR24413">
    <property type="entry name" value="SPECKLE-TYPE POZ PROTEIN"/>
    <property type="match status" value="1"/>
</dbReference>
<dbReference type="SUPFAM" id="SSF54695">
    <property type="entry name" value="POZ domain"/>
    <property type="match status" value="1"/>
</dbReference>
<proteinExistence type="predicted"/>
<organism evidence="2">
    <name type="scientific">marine sediment metagenome</name>
    <dbReference type="NCBI Taxonomy" id="412755"/>
    <lineage>
        <taxon>unclassified sequences</taxon>
        <taxon>metagenomes</taxon>
        <taxon>ecological metagenomes</taxon>
    </lineage>
</organism>
<dbReference type="CDD" id="cd18186">
    <property type="entry name" value="BTB_POZ_ZBTB_KLHL-like"/>
    <property type="match status" value="1"/>
</dbReference>
<dbReference type="Pfam" id="PF00651">
    <property type="entry name" value="BTB"/>
    <property type="match status" value="1"/>
</dbReference>
<sequence>MTAARVVCNTVSVDRLYNEKKYDKIINSKGLFWKAFCLATSKAEFPRKDFISEPFFEPFIIEAEDCLYFGVELKTNIRVDTLRELKQIVEKIRVICEKKLKIKQSFSIFPIDLSKRRSDFKDRFLVGSSSEFLALEHYLFNYVVPNLEYFFNAIGVECKKTVIQAKPDSKIMSKQMEGFQINFVLGVHGGYSISYEPIPLREDLSKLMYSQYEKNECCDLVLKAKDGEVQMHSAILSAYGSGAFRKMINVGMKESKEKTIHLADFSVNSVKVLVKFMYLGEDAIKPEDFEEEVDLRELFVLAHTYGIESLITGVTNLFSYFATASSDYVRVIDELADTYENERLKMLSEVLKS</sequence>
<name>A0A0F9IYX8_9ZZZZ</name>
<accession>A0A0F9IYX8</accession>
<dbReference type="PROSITE" id="PS50097">
    <property type="entry name" value="BTB"/>
    <property type="match status" value="1"/>
</dbReference>
<comment type="caution">
    <text evidence="2">The sequence shown here is derived from an EMBL/GenBank/DDBJ whole genome shotgun (WGS) entry which is preliminary data.</text>
</comment>
<feature type="domain" description="BTB" evidence="1">
    <location>
        <begin position="218"/>
        <end position="286"/>
    </location>
</feature>
<dbReference type="InterPro" id="IPR011333">
    <property type="entry name" value="SKP1/BTB/POZ_sf"/>
</dbReference>
<evidence type="ECO:0000259" key="1">
    <source>
        <dbReference type="PROSITE" id="PS50097"/>
    </source>
</evidence>
<dbReference type="AlphaFoldDB" id="A0A0F9IYX8"/>
<reference evidence="2" key="1">
    <citation type="journal article" date="2015" name="Nature">
        <title>Complex archaea that bridge the gap between prokaryotes and eukaryotes.</title>
        <authorList>
            <person name="Spang A."/>
            <person name="Saw J.H."/>
            <person name="Jorgensen S.L."/>
            <person name="Zaremba-Niedzwiedzka K."/>
            <person name="Martijn J."/>
            <person name="Lind A.E."/>
            <person name="van Eijk R."/>
            <person name="Schleper C."/>
            <person name="Guy L."/>
            <person name="Ettema T.J."/>
        </authorList>
    </citation>
    <scope>NUCLEOTIDE SEQUENCE</scope>
</reference>
<protein>
    <recommendedName>
        <fullName evidence="1">BTB domain-containing protein</fullName>
    </recommendedName>
</protein>
<dbReference type="InterPro" id="IPR000210">
    <property type="entry name" value="BTB/POZ_dom"/>
</dbReference>